<keyword evidence="2" id="KW-0001">2Fe-2S</keyword>
<dbReference type="EMBL" id="JBHSFO010000008">
    <property type="protein sequence ID" value="MFC4604930.1"/>
    <property type="molecule type" value="Genomic_DNA"/>
</dbReference>
<evidence type="ECO:0000256" key="2">
    <source>
        <dbReference type="ARBA" id="ARBA00022714"/>
    </source>
</evidence>
<gene>
    <name evidence="5" type="ORF">ACFO6S_14625</name>
</gene>
<dbReference type="Gene3D" id="2.40.30.10">
    <property type="entry name" value="Translation factors"/>
    <property type="match status" value="1"/>
</dbReference>
<protein>
    <submittedName>
        <fullName evidence="5">FAD-binding oxidoreductase</fullName>
    </submittedName>
</protein>
<keyword evidence="3" id="KW-0411">Iron-sulfur</keyword>
<feature type="domain" description="FAD-binding FR-type" evidence="4">
    <location>
        <begin position="8"/>
        <end position="107"/>
    </location>
</feature>
<dbReference type="Proteomes" id="UP001595914">
    <property type="component" value="Unassembled WGS sequence"/>
</dbReference>
<dbReference type="CDD" id="cd06187">
    <property type="entry name" value="O2ase_reductase_like"/>
    <property type="match status" value="1"/>
</dbReference>
<reference evidence="6" key="1">
    <citation type="journal article" date="2019" name="Int. J. Syst. Evol. Microbiol.">
        <title>The Global Catalogue of Microorganisms (GCM) 10K type strain sequencing project: providing services to taxonomists for standard genome sequencing and annotation.</title>
        <authorList>
            <consortium name="The Broad Institute Genomics Platform"/>
            <consortium name="The Broad Institute Genome Sequencing Center for Infectious Disease"/>
            <person name="Wu L."/>
            <person name="Ma J."/>
        </authorList>
    </citation>
    <scope>NUCLEOTIDE SEQUENCE [LARGE SCALE GENOMIC DNA]</scope>
    <source>
        <strain evidence="6">CCUG 54520</strain>
    </source>
</reference>
<accession>A0ABV9FVC8</accession>
<sequence>MSVDVERDREWLATVVEHHRLRRDLAVVRLEGEYVPFTAGQSVSVAVPQLPSVTRRYSPALPPSLDGKLEFHVRTVPAGWVSGSIVADTAPGDEWRISSPTGRLRIDDSTTEVVMIAGGTGLAPMRSMLLELTRRPNPPLVYLFVGGRHPRDLYAADMLTILAYHLDWLTVVPIVEQIEDPDWADEWHERTKVDIGFGEDDLIQGTLADVVSSYGGYTNHQVLISGSPAMVRATVRALVDTGTPAGSIQVG</sequence>
<dbReference type="InterPro" id="IPR017927">
    <property type="entry name" value="FAD-bd_FR_type"/>
</dbReference>
<dbReference type="PRINTS" id="PR00410">
    <property type="entry name" value="PHEHYDRXLASE"/>
</dbReference>
<dbReference type="InterPro" id="IPR001433">
    <property type="entry name" value="OxRdtase_FAD/NAD-bd"/>
</dbReference>
<dbReference type="InterPro" id="IPR050415">
    <property type="entry name" value="MRET"/>
</dbReference>
<dbReference type="InterPro" id="IPR008333">
    <property type="entry name" value="Cbr1-like_FAD-bd_dom"/>
</dbReference>
<dbReference type="PANTHER" id="PTHR47354">
    <property type="entry name" value="NADH OXIDOREDUCTASE HCR"/>
    <property type="match status" value="1"/>
</dbReference>
<name>A0ABV9FVC8_9NOCA</name>
<dbReference type="Pfam" id="PF00970">
    <property type="entry name" value="FAD_binding_6"/>
    <property type="match status" value="1"/>
</dbReference>
<evidence type="ECO:0000259" key="4">
    <source>
        <dbReference type="PROSITE" id="PS51384"/>
    </source>
</evidence>
<dbReference type="SUPFAM" id="SSF52343">
    <property type="entry name" value="Ferredoxin reductase-like, C-terminal NADP-linked domain"/>
    <property type="match status" value="1"/>
</dbReference>
<evidence type="ECO:0000313" key="6">
    <source>
        <dbReference type="Proteomes" id="UP001595914"/>
    </source>
</evidence>
<keyword evidence="6" id="KW-1185">Reference proteome</keyword>
<dbReference type="PANTHER" id="PTHR47354:SF5">
    <property type="entry name" value="PROTEIN RFBI"/>
    <property type="match status" value="1"/>
</dbReference>
<evidence type="ECO:0000313" key="5">
    <source>
        <dbReference type="EMBL" id="MFC4604930.1"/>
    </source>
</evidence>
<organism evidence="5 6">
    <name type="scientific">Rhodococcus kronopolitis</name>
    <dbReference type="NCBI Taxonomy" id="1460226"/>
    <lineage>
        <taxon>Bacteria</taxon>
        <taxon>Bacillati</taxon>
        <taxon>Actinomycetota</taxon>
        <taxon>Actinomycetes</taxon>
        <taxon>Mycobacteriales</taxon>
        <taxon>Nocardiaceae</taxon>
        <taxon>Rhodococcus</taxon>
    </lineage>
</organism>
<dbReference type="RefSeq" id="WP_378418124.1">
    <property type="nucleotide sequence ID" value="NZ_JBHSFO010000008.1"/>
</dbReference>
<proteinExistence type="predicted"/>
<dbReference type="PROSITE" id="PS51384">
    <property type="entry name" value="FAD_FR"/>
    <property type="match status" value="1"/>
</dbReference>
<evidence type="ECO:0000256" key="1">
    <source>
        <dbReference type="ARBA" id="ARBA00001974"/>
    </source>
</evidence>
<comment type="cofactor">
    <cofactor evidence="1">
        <name>FAD</name>
        <dbReference type="ChEBI" id="CHEBI:57692"/>
    </cofactor>
</comment>
<evidence type="ECO:0000256" key="3">
    <source>
        <dbReference type="ARBA" id="ARBA00023014"/>
    </source>
</evidence>
<dbReference type="Gene3D" id="3.40.50.80">
    <property type="entry name" value="Nucleotide-binding domain of ferredoxin-NADP reductase (FNR) module"/>
    <property type="match status" value="1"/>
</dbReference>
<keyword evidence="2" id="KW-0408">Iron</keyword>
<keyword evidence="2" id="KW-0479">Metal-binding</keyword>
<dbReference type="SUPFAM" id="SSF63380">
    <property type="entry name" value="Riboflavin synthase domain-like"/>
    <property type="match status" value="1"/>
</dbReference>
<dbReference type="InterPro" id="IPR039261">
    <property type="entry name" value="FNR_nucleotide-bd"/>
</dbReference>
<comment type="caution">
    <text evidence="5">The sequence shown here is derived from an EMBL/GenBank/DDBJ whole genome shotgun (WGS) entry which is preliminary data.</text>
</comment>
<dbReference type="InterPro" id="IPR017938">
    <property type="entry name" value="Riboflavin_synthase-like_b-brl"/>
</dbReference>
<dbReference type="Pfam" id="PF00175">
    <property type="entry name" value="NAD_binding_1"/>
    <property type="match status" value="1"/>
</dbReference>